<feature type="domain" description="G-patch" evidence="11">
    <location>
        <begin position="97"/>
        <end position="141"/>
    </location>
</feature>
<evidence type="ECO:0000256" key="8">
    <source>
        <dbReference type="ARBA" id="ARBA00038675"/>
    </source>
</evidence>
<dbReference type="Gene3D" id="2.40.70.10">
    <property type="entry name" value="Acid Proteases"/>
    <property type="match status" value="1"/>
</dbReference>
<evidence type="ECO:0000256" key="3">
    <source>
        <dbReference type="ARBA" id="ARBA00022670"/>
    </source>
</evidence>
<evidence type="ECO:0000256" key="4">
    <source>
        <dbReference type="ARBA" id="ARBA00022750"/>
    </source>
</evidence>
<dbReference type="PANTHER" id="PTHR19422">
    <property type="entry name" value="GAG RETROVIRAL POLYPROTEIN"/>
    <property type="match status" value="1"/>
</dbReference>
<keyword evidence="6" id="KW-0378">Hydrolase</keyword>
<gene>
    <name evidence="14" type="primary">LOC106010845</name>
</gene>
<dbReference type="InterPro" id="IPR018061">
    <property type="entry name" value="Retropepsins"/>
</dbReference>
<dbReference type="InterPro" id="IPR051592">
    <property type="entry name" value="HERV-K_Pro_peptidase_A2"/>
</dbReference>
<dbReference type="PANTHER" id="PTHR19422:SF123">
    <property type="entry name" value="RT1 CLASS I, LOCUS CE15"/>
    <property type="match status" value="1"/>
</dbReference>
<dbReference type="InterPro" id="IPR000467">
    <property type="entry name" value="G_patch_dom"/>
</dbReference>
<dbReference type="CDD" id="cd05482">
    <property type="entry name" value="HIV_retropepsin_like"/>
    <property type="match status" value="1"/>
</dbReference>
<dbReference type="InterPro" id="IPR001995">
    <property type="entry name" value="Peptidase_A2_cat"/>
</dbReference>
<keyword evidence="5" id="KW-0688">Ribosomal frameshifting</keyword>
<dbReference type="GO" id="GO:0003676">
    <property type="term" value="F:nucleic acid binding"/>
    <property type="evidence" value="ECO:0007669"/>
    <property type="project" value="InterPro"/>
</dbReference>
<comment type="similarity">
    <text evidence="7">Belongs to the peptidase A2 family. HERV class-II K(HML-2) subfamily.</text>
</comment>
<keyword evidence="4" id="KW-0064">Aspartyl protease</keyword>
<dbReference type="InterPro" id="IPR034170">
    <property type="entry name" value="Retropepsin-like_cat_dom"/>
</dbReference>
<comment type="subunit">
    <text evidence="8">Active as a homodimer.</text>
</comment>
<dbReference type="GeneID" id="106010845"/>
<comment type="catalytic activity">
    <reaction evidence="1">
        <text>Processing at the authentic HIV-1 PR recognition site and release of the mature p17 matrix and the p24 capsid protein, as a result of the cleavage of the -SQNY-|-PIVQ- cleavage site.</text>
        <dbReference type="EC" id="3.4.23.50"/>
    </reaction>
</comment>
<dbReference type="AlphaFoldDB" id="A0AAX6R6G8"/>
<evidence type="ECO:0000259" key="11">
    <source>
        <dbReference type="PROSITE" id="PS50174"/>
    </source>
</evidence>
<reference evidence="14" key="1">
    <citation type="submission" date="2025-08" db="UniProtKB">
        <authorList>
            <consortium name="RefSeq"/>
        </authorList>
    </citation>
    <scope>IDENTIFICATION</scope>
</reference>
<dbReference type="Pfam" id="PF01585">
    <property type="entry name" value="G-patch"/>
    <property type="match status" value="1"/>
</dbReference>
<sequence length="141" mass="15529">MTLIINGKSFLGLLGTGADISIFRSDHWPSSWPKHVTQTHLQGIGHSRETEQSAAVLQWTDPEGHRGYFQPYILEGLPVNLWGGDVMKDMGVYLYSPNPQVTQQMLNQGFVPGHGLGKQSQGLKYPVVSTGQPNQAGFGYF</sequence>
<evidence type="ECO:0000313" key="13">
    <source>
        <dbReference type="Proteomes" id="UP000694906"/>
    </source>
</evidence>
<dbReference type="KEGG" id="hgl:106010845"/>
<evidence type="ECO:0000313" key="14">
    <source>
        <dbReference type="RefSeq" id="XP_012934124.1"/>
    </source>
</evidence>
<name>A0AAX6R6G8_HETGA</name>
<dbReference type="PROSITE" id="PS50174">
    <property type="entry name" value="G_PATCH"/>
    <property type="match status" value="1"/>
</dbReference>
<protein>
    <recommendedName>
        <fullName evidence="2">human endogenous retrovirus K endopeptidase</fullName>
        <ecNumber evidence="2">3.4.23.50</ecNumber>
    </recommendedName>
    <alternativeName>
        <fullName evidence="10">Protease</fullName>
    </alternativeName>
    <alternativeName>
        <fullName evidence="9">Proteinase</fullName>
    </alternativeName>
</protein>
<dbReference type="Pfam" id="PF00077">
    <property type="entry name" value="RVP"/>
    <property type="match status" value="1"/>
</dbReference>
<evidence type="ECO:0000256" key="6">
    <source>
        <dbReference type="ARBA" id="ARBA00022801"/>
    </source>
</evidence>
<organism evidence="13 14">
    <name type="scientific">Heterocephalus glaber</name>
    <name type="common">Naked mole rat</name>
    <dbReference type="NCBI Taxonomy" id="10181"/>
    <lineage>
        <taxon>Eukaryota</taxon>
        <taxon>Metazoa</taxon>
        <taxon>Chordata</taxon>
        <taxon>Craniata</taxon>
        <taxon>Vertebrata</taxon>
        <taxon>Euteleostomi</taxon>
        <taxon>Mammalia</taxon>
        <taxon>Eutheria</taxon>
        <taxon>Euarchontoglires</taxon>
        <taxon>Glires</taxon>
        <taxon>Rodentia</taxon>
        <taxon>Hystricomorpha</taxon>
        <taxon>Bathyergidae</taxon>
        <taxon>Heterocephalus</taxon>
    </lineage>
</organism>
<evidence type="ECO:0000259" key="12">
    <source>
        <dbReference type="PROSITE" id="PS50175"/>
    </source>
</evidence>
<feature type="domain" description="Peptidase A2" evidence="12">
    <location>
        <begin position="10"/>
        <end position="86"/>
    </location>
</feature>
<dbReference type="EC" id="3.4.23.50" evidence="2"/>
<dbReference type="GO" id="GO:0004190">
    <property type="term" value="F:aspartic-type endopeptidase activity"/>
    <property type="evidence" value="ECO:0007669"/>
    <property type="project" value="UniProtKB-KW"/>
</dbReference>
<dbReference type="InterPro" id="IPR021109">
    <property type="entry name" value="Peptidase_aspartic_dom_sf"/>
</dbReference>
<keyword evidence="13" id="KW-1185">Reference proteome</keyword>
<keyword evidence="3" id="KW-0645">Protease</keyword>
<evidence type="ECO:0000256" key="7">
    <source>
        <dbReference type="ARBA" id="ARBA00038141"/>
    </source>
</evidence>
<evidence type="ECO:0000256" key="2">
    <source>
        <dbReference type="ARBA" id="ARBA00013083"/>
    </source>
</evidence>
<dbReference type="GO" id="GO:0006508">
    <property type="term" value="P:proteolysis"/>
    <property type="evidence" value="ECO:0007669"/>
    <property type="project" value="UniProtKB-KW"/>
</dbReference>
<proteinExistence type="inferred from homology"/>
<evidence type="ECO:0000256" key="9">
    <source>
        <dbReference type="ARBA" id="ARBA00042135"/>
    </source>
</evidence>
<dbReference type="GO" id="GO:0075523">
    <property type="term" value="P:viral translational frameshifting"/>
    <property type="evidence" value="ECO:0007669"/>
    <property type="project" value="UniProtKB-KW"/>
</dbReference>
<evidence type="ECO:0000256" key="1">
    <source>
        <dbReference type="ARBA" id="ARBA00001339"/>
    </source>
</evidence>
<dbReference type="Proteomes" id="UP000694906">
    <property type="component" value="Unplaced"/>
</dbReference>
<evidence type="ECO:0000256" key="5">
    <source>
        <dbReference type="ARBA" id="ARBA00022758"/>
    </source>
</evidence>
<dbReference type="SMART" id="SM00443">
    <property type="entry name" value="G_patch"/>
    <property type="match status" value="1"/>
</dbReference>
<dbReference type="PROSITE" id="PS50175">
    <property type="entry name" value="ASP_PROT_RETROV"/>
    <property type="match status" value="1"/>
</dbReference>
<dbReference type="SUPFAM" id="SSF50630">
    <property type="entry name" value="Acid proteases"/>
    <property type="match status" value="1"/>
</dbReference>
<dbReference type="RefSeq" id="XP_012934124.1">
    <property type="nucleotide sequence ID" value="XM_013078670.1"/>
</dbReference>
<evidence type="ECO:0000256" key="10">
    <source>
        <dbReference type="ARBA" id="ARBA00043244"/>
    </source>
</evidence>
<accession>A0AAX6R6G8</accession>